<sequence>MRRHCQPIVSSEERTMIVSVVTSKLVLFAASHIRITYMHISPQPWLPYSKDPGATGVLTWTPRRSNCMGTCKAATPPPRPCIGPRTSRFVPRSSRTTAYTRDPILVQNKLHFPDIHFTRKVSNGAYGEVWLGDFNHERVAIKQIREDCEDDAHEIESSSLRSDSLFRCGIPMPCRALGARGIPKPCGCCVVAPLIPLCTTNCPPKRLPSCLARLWMSQPLTPPKPRKQPSTTPAMLLRRVWLAIATSLLVSCTCNCFEQYVRVLGCLMFLLNIYRRSEISEKYHFKTETSFEKEVVQLSNSDHLDFVLASKPSPMALYVKQVKRAVTAYWDAPIWPKKSKPKGELASVEQTIKCEPSHYVEDQDSTDVLVVGLLDCIETSAVKVAKRLKSTKILHKWYKETEWQYDRAAVPPSHNEIQDSIKSEKTSLKTTIEQFKASTKNHGRRGVRRQTKLSKLREQHYRAESRWEAFSVEEDNPLQSWLEYCSAYYANANTSDRCALFEAIVGRVAWLHVQGRNNGTAHIILSKITDESLKLAITNGIGIIVASLKVFYPSQCLVKFENLRPFDLVKTIASLTVTFQASLDVVGLDSSQNGLLIECLSRDPFQQESFDDLESWLPQITTVNVNRARETIASFWNAPILPDEKLKPKLKLKCDELFSDYLREAHLDASCNDDFFDVPDSKDFLIYALLYYIQTSAAKRAKTYTGKIDKAIKELHDWYKAEGAQFDDAVLPQSHNEEVRRMESERISLKSKMGQLKSEINRVKNRMNTEWRKDSDESDLKALEEDLASKKLNSDKMDDERESLCKRWLEDCSFNCDKAEDSDYWALLQSIVGRVAVGHVKNRNNIKAQISLSKIPDKSHRLVITNGVCILLELACKSLSAVEFESIDPNNFNDMDYFAEYIIKCTLGYFDSDVESE</sequence>
<dbReference type="SUPFAM" id="SSF56112">
    <property type="entry name" value="Protein kinase-like (PK-like)"/>
    <property type="match status" value="1"/>
</dbReference>
<proteinExistence type="predicted"/>
<keyword evidence="1" id="KW-0175">Coiled coil</keyword>
<keyword evidence="4" id="KW-1185">Reference proteome</keyword>
<name>A0A485LEL2_9STRA</name>
<dbReference type="EMBL" id="VJMH01006652">
    <property type="protein sequence ID" value="KAF0688789.1"/>
    <property type="molecule type" value="Genomic_DNA"/>
</dbReference>
<reference evidence="3 4" key="1">
    <citation type="submission" date="2019-03" db="EMBL/GenBank/DDBJ databases">
        <authorList>
            <person name="Gaulin E."/>
            <person name="Dumas B."/>
        </authorList>
    </citation>
    <scope>NUCLEOTIDE SEQUENCE [LARGE SCALE GENOMIC DNA]</scope>
    <source>
        <strain evidence="3">CBS 568.67</strain>
    </source>
</reference>
<gene>
    <name evidence="3" type="primary">Aste57867_19643</name>
    <name evidence="2" type="ORF">As57867_019578</name>
    <name evidence="3" type="ORF">ASTE57867_19643</name>
</gene>
<dbReference type="AlphaFoldDB" id="A0A485LEL2"/>
<dbReference type="EMBL" id="CAADRA010006674">
    <property type="protein sequence ID" value="VFT96343.1"/>
    <property type="molecule type" value="Genomic_DNA"/>
</dbReference>
<reference evidence="2" key="2">
    <citation type="submission" date="2019-06" db="EMBL/GenBank/DDBJ databases">
        <title>Genomics analysis of Aphanomyces spp. identifies a new class of oomycete effector associated with host adaptation.</title>
        <authorList>
            <person name="Gaulin E."/>
        </authorList>
    </citation>
    <scope>NUCLEOTIDE SEQUENCE</scope>
    <source>
        <strain evidence="2">CBS 578.67</strain>
    </source>
</reference>
<dbReference type="InterPro" id="IPR011009">
    <property type="entry name" value="Kinase-like_dom_sf"/>
</dbReference>
<evidence type="ECO:0000313" key="4">
    <source>
        <dbReference type="Proteomes" id="UP000332933"/>
    </source>
</evidence>
<evidence type="ECO:0000313" key="2">
    <source>
        <dbReference type="EMBL" id="KAF0688789.1"/>
    </source>
</evidence>
<protein>
    <submittedName>
        <fullName evidence="3">Aste57867_19643 protein</fullName>
    </submittedName>
</protein>
<evidence type="ECO:0000256" key="1">
    <source>
        <dbReference type="SAM" id="Coils"/>
    </source>
</evidence>
<dbReference type="Proteomes" id="UP000332933">
    <property type="component" value="Unassembled WGS sequence"/>
</dbReference>
<feature type="coiled-coil region" evidence="1">
    <location>
        <begin position="739"/>
        <end position="800"/>
    </location>
</feature>
<accession>A0A485LEL2</accession>
<dbReference type="Gene3D" id="3.30.200.20">
    <property type="entry name" value="Phosphorylase Kinase, domain 1"/>
    <property type="match status" value="1"/>
</dbReference>
<organism evidence="3 4">
    <name type="scientific">Aphanomyces stellatus</name>
    <dbReference type="NCBI Taxonomy" id="120398"/>
    <lineage>
        <taxon>Eukaryota</taxon>
        <taxon>Sar</taxon>
        <taxon>Stramenopiles</taxon>
        <taxon>Oomycota</taxon>
        <taxon>Saprolegniomycetes</taxon>
        <taxon>Saprolegniales</taxon>
        <taxon>Verrucalvaceae</taxon>
        <taxon>Aphanomyces</taxon>
    </lineage>
</organism>
<evidence type="ECO:0000313" key="3">
    <source>
        <dbReference type="EMBL" id="VFT96343.1"/>
    </source>
</evidence>